<comment type="caution">
    <text evidence="2">The sequence shown here is derived from an EMBL/GenBank/DDBJ whole genome shotgun (WGS) entry which is preliminary data.</text>
</comment>
<dbReference type="EMBL" id="JAEMHM010000007">
    <property type="protein sequence ID" value="MBJ6724921.1"/>
    <property type="molecule type" value="Genomic_DNA"/>
</dbReference>
<dbReference type="InterPro" id="IPR006311">
    <property type="entry name" value="TAT_signal"/>
</dbReference>
<keyword evidence="3" id="KW-1185">Reference proteome</keyword>
<dbReference type="RefSeq" id="WP_199383818.1">
    <property type="nucleotide sequence ID" value="NZ_JAEMHM010000007.1"/>
</dbReference>
<gene>
    <name evidence="2" type="ORF">JFN93_09400</name>
</gene>
<keyword evidence="1" id="KW-0411">Iron-sulfur</keyword>
<keyword evidence="1" id="KW-0479">Metal-binding</keyword>
<protein>
    <submittedName>
        <fullName evidence="2">Uncharacterized protein</fullName>
    </submittedName>
</protein>
<name>A0A8J7LYE5_9BACT</name>
<organism evidence="2 3">
    <name type="scientific">Geomesophilobacter sediminis</name>
    <dbReference type="NCBI Taxonomy" id="2798584"/>
    <lineage>
        <taxon>Bacteria</taxon>
        <taxon>Pseudomonadati</taxon>
        <taxon>Thermodesulfobacteriota</taxon>
        <taxon>Desulfuromonadia</taxon>
        <taxon>Geobacterales</taxon>
        <taxon>Geobacteraceae</taxon>
        <taxon>Geomesophilobacter</taxon>
    </lineage>
</organism>
<dbReference type="PROSITE" id="PS51257">
    <property type="entry name" value="PROKAR_LIPOPROTEIN"/>
    <property type="match status" value="1"/>
</dbReference>
<reference evidence="2" key="1">
    <citation type="submission" date="2020-12" db="EMBL/GenBank/DDBJ databases">
        <title>Geomonas sp. Red875, isolated from river sediment.</title>
        <authorList>
            <person name="Xu Z."/>
            <person name="Zhang Z."/>
            <person name="Masuda Y."/>
            <person name="Itoh H."/>
            <person name="Senoo K."/>
        </authorList>
    </citation>
    <scope>NUCLEOTIDE SEQUENCE</scope>
    <source>
        <strain evidence="2">Red875</strain>
    </source>
</reference>
<proteinExistence type="predicted"/>
<evidence type="ECO:0000313" key="3">
    <source>
        <dbReference type="Proteomes" id="UP000636888"/>
    </source>
</evidence>
<dbReference type="PROSITE" id="PS51318">
    <property type="entry name" value="TAT"/>
    <property type="match status" value="1"/>
</dbReference>
<dbReference type="GO" id="GO:0051536">
    <property type="term" value="F:iron-sulfur cluster binding"/>
    <property type="evidence" value="ECO:0007669"/>
    <property type="project" value="UniProtKB-KW"/>
</dbReference>
<evidence type="ECO:0000256" key="1">
    <source>
        <dbReference type="ARBA" id="ARBA00023014"/>
    </source>
</evidence>
<sequence>MMTQRRSFLFYCLGLSLIVGIGCAAPTLGAEAMLSTDASKPLQEMPVLTGVEWQGMSPDTKLAFVLGIGHVVTIEENVISKHPELKRKGFSAKLAEGLAGVPMDTVIGTVDTFYAAHPDEAGLPVMGVIWQQLVRPKLKTGIADKPLSKSDAP</sequence>
<evidence type="ECO:0000313" key="2">
    <source>
        <dbReference type="EMBL" id="MBJ6724921.1"/>
    </source>
</evidence>
<dbReference type="Proteomes" id="UP000636888">
    <property type="component" value="Unassembled WGS sequence"/>
</dbReference>
<keyword evidence="1" id="KW-0408">Iron</keyword>
<dbReference type="AlphaFoldDB" id="A0A8J7LYE5"/>
<accession>A0A8J7LYE5</accession>